<dbReference type="Pfam" id="PF01697">
    <property type="entry name" value="Glyco_transf_92"/>
    <property type="match status" value="1"/>
</dbReference>
<evidence type="ECO:0000256" key="4">
    <source>
        <dbReference type="ARBA" id="ARBA00022679"/>
    </source>
</evidence>
<evidence type="ECO:0000256" key="3">
    <source>
        <dbReference type="ARBA" id="ARBA00022676"/>
    </source>
</evidence>
<keyword evidence="3 8" id="KW-0328">Glycosyltransferase</keyword>
<dbReference type="EC" id="2.4.1.-" evidence="8"/>
<accession>A0ABD1L9M7</accession>
<dbReference type="GO" id="GO:0016020">
    <property type="term" value="C:membrane"/>
    <property type="evidence" value="ECO:0007669"/>
    <property type="project" value="UniProtKB-SubCell"/>
</dbReference>
<evidence type="ECO:0000256" key="7">
    <source>
        <dbReference type="ARBA" id="ARBA00023136"/>
    </source>
</evidence>
<proteinExistence type="inferred from homology"/>
<comment type="caution">
    <text evidence="9">The sequence shown here is derived from an EMBL/GenBank/DDBJ whole genome shotgun (WGS) entry which is preliminary data.</text>
</comment>
<evidence type="ECO:0000313" key="9">
    <source>
        <dbReference type="EMBL" id="KAL2320229.1"/>
    </source>
</evidence>
<evidence type="ECO:0000256" key="2">
    <source>
        <dbReference type="ARBA" id="ARBA00007647"/>
    </source>
</evidence>
<dbReference type="AlphaFoldDB" id="A0ABD1L9M7"/>
<evidence type="ECO:0000256" key="6">
    <source>
        <dbReference type="ARBA" id="ARBA00022989"/>
    </source>
</evidence>
<dbReference type="EMBL" id="JBGMDY010000010">
    <property type="protein sequence ID" value="KAL2320229.1"/>
    <property type="molecule type" value="Genomic_DNA"/>
</dbReference>
<sequence length="565" mass="65967">MKNRNRRKQQGNGVVSWSTFFWCTLVVVLSCMLLTTLNLSPFTHHTTTSITFPLQWNKGPPPRTSHHATNTKTISIRETVFLPDQALVFLNYPPSFPFLAKSDLTCLYFNDTHTLAHPPIQLHLARIREQIVRCNLPPRGNTTVSLIIQSKPLPASSLHQWTPLVYEAFFDHDSTTLLFVKGLNLKPERLVEPARFHCLFGWDFTNPKFVLKSNAISAAQEIIRCQTPISILTGQARAQPQSIKVTIQVDQREIFPSIARPGLRQPRNTPRRKAHHICICTMLWNQARFLKEWVMYHTRIGVQRWFIYDNNSDDDIENVISFLQSIGYNISQHLWPWVKTQEAGFSHCALRARASCEWVGFIDVDEYFNVKIKGGLRSVIWHKTRLENNVGEIRTPCYSFGPSGLRQVPREGVMVGYTCRLAARERHKSIVRPEALNRSLINVVHHFHLREPFVAVDVEKSVMVINHYKYQVWKVFKRKFYRRVATYVADWRQNQNVGSKDRAPGLGTKAVEPVGWANRFCEVWDMRLRSMVMRNFLDRRTRLLPWQPEFEHHFRRQRRKERKPA</sequence>
<feature type="transmembrane region" description="Helical" evidence="8">
    <location>
        <begin position="20"/>
        <end position="39"/>
    </location>
</feature>
<keyword evidence="6 8" id="KW-1133">Transmembrane helix</keyword>
<dbReference type="InterPro" id="IPR008166">
    <property type="entry name" value="Glyco_transf_92"/>
</dbReference>
<gene>
    <name evidence="9" type="ORF">Fmac_029198</name>
</gene>
<dbReference type="PANTHER" id="PTHR21461">
    <property type="entry name" value="GLYCOSYLTRANSFERASE FAMILY 92 PROTEIN"/>
    <property type="match status" value="1"/>
</dbReference>
<dbReference type="PROSITE" id="PS51257">
    <property type="entry name" value="PROKAR_LIPOPROTEIN"/>
    <property type="match status" value="1"/>
</dbReference>
<reference evidence="9 10" key="1">
    <citation type="submission" date="2024-08" db="EMBL/GenBank/DDBJ databases">
        <title>Insights into the chromosomal genome structure of Flemingia macrophylla.</title>
        <authorList>
            <person name="Ding Y."/>
            <person name="Zhao Y."/>
            <person name="Bi W."/>
            <person name="Wu M."/>
            <person name="Zhao G."/>
            <person name="Gong Y."/>
            <person name="Li W."/>
            <person name="Zhang P."/>
        </authorList>
    </citation>
    <scope>NUCLEOTIDE SEQUENCE [LARGE SCALE GENOMIC DNA]</scope>
    <source>
        <strain evidence="9">DYQJB</strain>
        <tissue evidence="9">Leaf</tissue>
    </source>
</reference>
<keyword evidence="5 8" id="KW-0812">Transmembrane</keyword>
<dbReference type="Proteomes" id="UP001603857">
    <property type="component" value="Unassembled WGS sequence"/>
</dbReference>
<protein>
    <recommendedName>
        <fullName evidence="8">Glycosyltransferase family 92 protein</fullName>
        <ecNumber evidence="8">2.4.1.-</ecNumber>
    </recommendedName>
</protein>
<organism evidence="9 10">
    <name type="scientific">Flemingia macrophylla</name>
    <dbReference type="NCBI Taxonomy" id="520843"/>
    <lineage>
        <taxon>Eukaryota</taxon>
        <taxon>Viridiplantae</taxon>
        <taxon>Streptophyta</taxon>
        <taxon>Embryophyta</taxon>
        <taxon>Tracheophyta</taxon>
        <taxon>Spermatophyta</taxon>
        <taxon>Magnoliopsida</taxon>
        <taxon>eudicotyledons</taxon>
        <taxon>Gunneridae</taxon>
        <taxon>Pentapetalae</taxon>
        <taxon>rosids</taxon>
        <taxon>fabids</taxon>
        <taxon>Fabales</taxon>
        <taxon>Fabaceae</taxon>
        <taxon>Papilionoideae</taxon>
        <taxon>50 kb inversion clade</taxon>
        <taxon>NPAAA clade</taxon>
        <taxon>indigoferoid/millettioid clade</taxon>
        <taxon>Phaseoleae</taxon>
        <taxon>Flemingia</taxon>
    </lineage>
</organism>
<name>A0ABD1L9M7_9FABA</name>
<comment type="similarity">
    <text evidence="2 8">Belongs to the glycosyltransferase 92 family.</text>
</comment>
<dbReference type="GO" id="GO:0016757">
    <property type="term" value="F:glycosyltransferase activity"/>
    <property type="evidence" value="ECO:0007669"/>
    <property type="project" value="UniProtKB-UniRule"/>
</dbReference>
<dbReference type="InterPro" id="IPR029044">
    <property type="entry name" value="Nucleotide-diphossugar_trans"/>
</dbReference>
<evidence type="ECO:0000256" key="1">
    <source>
        <dbReference type="ARBA" id="ARBA00004167"/>
    </source>
</evidence>
<evidence type="ECO:0000256" key="5">
    <source>
        <dbReference type="ARBA" id="ARBA00022692"/>
    </source>
</evidence>
<keyword evidence="7 8" id="KW-0472">Membrane</keyword>
<keyword evidence="10" id="KW-1185">Reference proteome</keyword>
<comment type="subcellular location">
    <subcellularLocation>
        <location evidence="1">Membrane</location>
        <topology evidence="1">Single-pass membrane protein</topology>
    </subcellularLocation>
</comment>
<evidence type="ECO:0000313" key="10">
    <source>
        <dbReference type="Proteomes" id="UP001603857"/>
    </source>
</evidence>
<keyword evidence="4 8" id="KW-0808">Transferase</keyword>
<dbReference type="PANTHER" id="PTHR21461:SF55">
    <property type="entry name" value="GLYCOSYLTRANSFERASE FAMILY 92 PROTEIN"/>
    <property type="match status" value="1"/>
</dbReference>
<evidence type="ECO:0000256" key="8">
    <source>
        <dbReference type="RuleBase" id="RU366017"/>
    </source>
</evidence>
<dbReference type="SUPFAM" id="SSF53448">
    <property type="entry name" value="Nucleotide-diphospho-sugar transferases"/>
    <property type="match status" value="1"/>
</dbReference>